<evidence type="ECO:0000313" key="3">
    <source>
        <dbReference type="Proteomes" id="UP001142489"/>
    </source>
</evidence>
<accession>A0A9Q0Y549</accession>
<sequence length="270" mass="31182">MEEMRQTRTELASLRSMGLQDVMRRMDDLSNELQSTKQDLSNEIKQTQTAVDTNGRRLENLAGEFKNLETRVTKNETEISSQKQALLTTKKKLTYMEDYSRRQNVKLINFVAQKKGELKQEVITWLNSFLPKLEEEDIERVHYLGNLRDGTPRPVIARFFSYVNKEYLMSSIRANPNILKRGDATVQVYQDLSKETSDWRKSMKPVTTILQKHNYRYSWGHPLFLKVWKGSIQHTIHSLEEGQHILEALNIQDDSASPSLSPGTSMATSG</sequence>
<gene>
    <name evidence="2" type="ORF">JRQ81_007948</name>
</gene>
<dbReference type="Gene3D" id="3.30.250.20">
    <property type="entry name" value="L1 transposable element, C-terminal domain"/>
    <property type="match status" value="1"/>
</dbReference>
<feature type="coiled-coil region" evidence="1">
    <location>
        <begin position="19"/>
        <end position="78"/>
    </location>
</feature>
<dbReference type="EMBL" id="JAPFRF010000002">
    <property type="protein sequence ID" value="KAJ7341926.1"/>
    <property type="molecule type" value="Genomic_DNA"/>
</dbReference>
<protein>
    <submittedName>
        <fullName evidence="2">Uncharacterized protein</fullName>
    </submittedName>
</protein>
<keyword evidence="1" id="KW-0175">Coiled coil</keyword>
<organism evidence="2 3">
    <name type="scientific">Phrynocephalus forsythii</name>
    <dbReference type="NCBI Taxonomy" id="171643"/>
    <lineage>
        <taxon>Eukaryota</taxon>
        <taxon>Metazoa</taxon>
        <taxon>Chordata</taxon>
        <taxon>Craniata</taxon>
        <taxon>Vertebrata</taxon>
        <taxon>Euteleostomi</taxon>
        <taxon>Lepidosauria</taxon>
        <taxon>Squamata</taxon>
        <taxon>Bifurcata</taxon>
        <taxon>Unidentata</taxon>
        <taxon>Episquamata</taxon>
        <taxon>Toxicofera</taxon>
        <taxon>Iguania</taxon>
        <taxon>Acrodonta</taxon>
        <taxon>Agamidae</taxon>
        <taxon>Agaminae</taxon>
        <taxon>Phrynocephalus</taxon>
    </lineage>
</organism>
<dbReference type="PANTHER" id="PTHR11505">
    <property type="entry name" value="L1 TRANSPOSABLE ELEMENT-RELATED"/>
    <property type="match status" value="1"/>
</dbReference>
<proteinExistence type="predicted"/>
<evidence type="ECO:0000256" key="1">
    <source>
        <dbReference type="SAM" id="Coils"/>
    </source>
</evidence>
<dbReference type="InterPro" id="IPR004244">
    <property type="entry name" value="Transposase_22"/>
</dbReference>
<reference evidence="2" key="1">
    <citation type="journal article" date="2023" name="DNA Res.">
        <title>Chromosome-level genome assembly of Phrynocephalus forsythii using third-generation DNA sequencing and Hi-C analysis.</title>
        <authorList>
            <person name="Qi Y."/>
            <person name="Zhao W."/>
            <person name="Zhao Y."/>
            <person name="Niu C."/>
            <person name="Cao S."/>
            <person name="Zhang Y."/>
        </authorList>
    </citation>
    <scope>NUCLEOTIDE SEQUENCE</scope>
    <source>
        <tissue evidence="2">Muscle</tissue>
    </source>
</reference>
<comment type="caution">
    <text evidence="2">The sequence shown here is derived from an EMBL/GenBank/DDBJ whole genome shotgun (WGS) entry which is preliminary data.</text>
</comment>
<keyword evidence="3" id="KW-1185">Reference proteome</keyword>
<name>A0A9Q0Y549_9SAUR</name>
<dbReference type="Proteomes" id="UP001142489">
    <property type="component" value="Unassembled WGS sequence"/>
</dbReference>
<feature type="non-terminal residue" evidence="2">
    <location>
        <position position="270"/>
    </location>
</feature>
<dbReference type="Gene3D" id="1.20.5.340">
    <property type="match status" value="1"/>
</dbReference>
<dbReference type="InterPro" id="IPR042566">
    <property type="entry name" value="L1_C"/>
</dbReference>
<evidence type="ECO:0000313" key="2">
    <source>
        <dbReference type="EMBL" id="KAJ7341926.1"/>
    </source>
</evidence>
<dbReference type="OrthoDB" id="9909646at2759"/>
<dbReference type="AlphaFoldDB" id="A0A9Q0Y549"/>